<dbReference type="Proteomes" id="UP000703661">
    <property type="component" value="Unassembled WGS sequence"/>
</dbReference>
<dbReference type="Pfam" id="PF12585">
    <property type="entry name" value="DUF3759"/>
    <property type="match status" value="1"/>
</dbReference>
<dbReference type="AlphaFoldDB" id="A0A9P6MGM7"/>
<gene>
    <name evidence="2" type="ORF">BGZ80_006598</name>
</gene>
<sequence length="386" mass="43761">MSAHPDSKDPNTKKEENVFKQAWHSVEDALHLRPDPPKEVSPPEDVPPPVPPKDEKWLVKTVNKPVPQEKRADPSLWDKLLHKSHSKAEDDEEDAVSISVPADAALKCLGVQGNDDHLQEKKNYFKRMALRVKDKFEEDDNDLDSDSESEGDGSAKTEQEKLEHRQRKKLAPKVDPKEMKEAHQAIYGETGKTDEEAEKKLFGSWWGCHPRRSRAQRKLAKQQEAELERQRVLAELAAKRKAEQEAAEAAAKAEQEAAEAAAKAKRKWWQLRSTETAEQKAEQKAKEEERKEKEKERKERKSTTHVHQAIAAAAAYEAMKKYQEHKAKEGKVVSHAEMKAILAGMAMAECVKLFESRHDDDDDDDVKDDTVAEAGSQVLKLLELVN</sequence>
<organism evidence="2 3">
    <name type="scientific">Entomortierella chlamydospora</name>
    <dbReference type="NCBI Taxonomy" id="101097"/>
    <lineage>
        <taxon>Eukaryota</taxon>
        <taxon>Fungi</taxon>
        <taxon>Fungi incertae sedis</taxon>
        <taxon>Mucoromycota</taxon>
        <taxon>Mortierellomycotina</taxon>
        <taxon>Mortierellomycetes</taxon>
        <taxon>Mortierellales</taxon>
        <taxon>Mortierellaceae</taxon>
        <taxon>Entomortierella</taxon>
    </lineage>
</organism>
<proteinExistence type="predicted"/>
<feature type="compositionally biased region" description="Basic and acidic residues" evidence="1">
    <location>
        <begin position="25"/>
        <end position="38"/>
    </location>
</feature>
<evidence type="ECO:0000313" key="3">
    <source>
        <dbReference type="Proteomes" id="UP000703661"/>
    </source>
</evidence>
<feature type="compositionally biased region" description="Acidic residues" evidence="1">
    <location>
        <begin position="137"/>
        <end position="151"/>
    </location>
</feature>
<feature type="compositionally biased region" description="Basic and acidic residues" evidence="1">
    <location>
        <begin position="275"/>
        <end position="302"/>
    </location>
</feature>
<name>A0A9P6MGM7_9FUNG</name>
<reference evidence="2" key="1">
    <citation type="journal article" date="2020" name="Fungal Divers.">
        <title>Resolving the Mortierellaceae phylogeny through synthesis of multi-gene phylogenetics and phylogenomics.</title>
        <authorList>
            <person name="Vandepol N."/>
            <person name="Liber J."/>
            <person name="Desiro A."/>
            <person name="Na H."/>
            <person name="Kennedy M."/>
            <person name="Barry K."/>
            <person name="Grigoriev I.V."/>
            <person name="Miller A.N."/>
            <person name="O'Donnell K."/>
            <person name="Stajich J.E."/>
            <person name="Bonito G."/>
        </authorList>
    </citation>
    <scope>NUCLEOTIDE SEQUENCE</scope>
    <source>
        <strain evidence="2">NRRL 2769</strain>
    </source>
</reference>
<comment type="caution">
    <text evidence="2">The sequence shown here is derived from an EMBL/GenBank/DDBJ whole genome shotgun (WGS) entry which is preliminary data.</text>
</comment>
<accession>A0A9P6MGM7</accession>
<keyword evidence="3" id="KW-1185">Reference proteome</keyword>
<feature type="compositionally biased region" description="Basic and acidic residues" evidence="1">
    <location>
        <begin position="1"/>
        <end position="18"/>
    </location>
</feature>
<dbReference type="OrthoDB" id="9895617at2759"/>
<dbReference type="EMBL" id="JAAAID010003267">
    <property type="protein sequence ID" value="KAF9999270.1"/>
    <property type="molecule type" value="Genomic_DNA"/>
</dbReference>
<feature type="compositionally biased region" description="Basic and acidic residues" evidence="1">
    <location>
        <begin position="153"/>
        <end position="163"/>
    </location>
</feature>
<dbReference type="PANTHER" id="PTHR37450:SF1">
    <property type="entry name" value="CIPC PROTEIN"/>
    <property type="match status" value="1"/>
</dbReference>
<protein>
    <submittedName>
        <fullName evidence="2">Uncharacterized protein</fullName>
    </submittedName>
</protein>
<feature type="region of interest" description="Disordered" evidence="1">
    <location>
        <begin position="135"/>
        <end position="192"/>
    </location>
</feature>
<dbReference type="PANTHER" id="PTHR37450">
    <property type="entry name" value="CIPC PROTEIN"/>
    <property type="match status" value="1"/>
</dbReference>
<dbReference type="InterPro" id="IPR022234">
    <property type="entry name" value="DUF3759"/>
</dbReference>
<evidence type="ECO:0000313" key="2">
    <source>
        <dbReference type="EMBL" id="KAF9999270.1"/>
    </source>
</evidence>
<feature type="region of interest" description="Disordered" evidence="1">
    <location>
        <begin position="242"/>
        <end position="308"/>
    </location>
</feature>
<evidence type="ECO:0000256" key="1">
    <source>
        <dbReference type="SAM" id="MobiDB-lite"/>
    </source>
</evidence>
<feature type="compositionally biased region" description="Basic and acidic residues" evidence="1">
    <location>
        <begin position="172"/>
        <end position="183"/>
    </location>
</feature>
<feature type="region of interest" description="Disordered" evidence="1">
    <location>
        <begin position="1"/>
        <end position="96"/>
    </location>
</feature>